<gene>
    <name evidence="1" type="ORF">QWI16_11435</name>
</gene>
<dbReference type="EMBL" id="JAULRT010000059">
    <property type="protein sequence ID" value="MDO3382780.1"/>
    <property type="molecule type" value="Genomic_DNA"/>
</dbReference>
<dbReference type="RefSeq" id="WP_302713263.1">
    <property type="nucleotide sequence ID" value="NZ_JAULRT010000059.1"/>
</dbReference>
<sequence length="183" mass="20847">MDLANDNKDLVWDLDAFNQRQRAVSFVMGFENKLCVYSHSVEQLYTNYNIFFPKEESRKLVILPNPFAPHDTFNGIPANSVTATGLNIIPAEDGSLQMTLPLKRGEKAYRKVPLRVGLRMVDQRLPEGKVFLPVLVKGDLRELDASTPCLHLHFIHLDRLEDHSVLERNGIRKVIETHLNGLC</sequence>
<name>A0ABT8TGM4_9GAMM</name>
<evidence type="ECO:0000313" key="2">
    <source>
        <dbReference type="Proteomes" id="UP001168380"/>
    </source>
</evidence>
<reference evidence="1" key="1">
    <citation type="submission" date="2023-07" db="EMBL/GenBank/DDBJ databases">
        <title>Gilvimarinus algae sp. nov., isolated from the surface of Kelp.</title>
        <authorList>
            <person name="Sun Y.Y."/>
            <person name="Gong Y."/>
            <person name="Du Z.J."/>
        </authorList>
    </citation>
    <scope>NUCLEOTIDE SEQUENCE</scope>
    <source>
        <strain evidence="1">SDUM040014</strain>
    </source>
</reference>
<proteinExistence type="predicted"/>
<accession>A0ABT8TGM4</accession>
<comment type="caution">
    <text evidence="1">The sequence shown here is derived from an EMBL/GenBank/DDBJ whole genome shotgun (WGS) entry which is preliminary data.</text>
</comment>
<evidence type="ECO:0000313" key="1">
    <source>
        <dbReference type="EMBL" id="MDO3382780.1"/>
    </source>
</evidence>
<protein>
    <submittedName>
        <fullName evidence="1">Uncharacterized protein</fullName>
    </submittedName>
</protein>
<keyword evidence="2" id="KW-1185">Reference proteome</keyword>
<dbReference type="Proteomes" id="UP001168380">
    <property type="component" value="Unassembled WGS sequence"/>
</dbReference>
<organism evidence="1 2">
    <name type="scientific">Gilvimarinus algae</name>
    <dbReference type="NCBI Taxonomy" id="3058037"/>
    <lineage>
        <taxon>Bacteria</taxon>
        <taxon>Pseudomonadati</taxon>
        <taxon>Pseudomonadota</taxon>
        <taxon>Gammaproteobacteria</taxon>
        <taxon>Cellvibrionales</taxon>
        <taxon>Cellvibrionaceae</taxon>
        <taxon>Gilvimarinus</taxon>
    </lineage>
</organism>